<keyword evidence="11 13" id="KW-0472">Membrane</keyword>
<dbReference type="InterPro" id="IPR040230">
    <property type="entry name" value="TIKI1/2-like"/>
</dbReference>
<evidence type="ECO:0000313" key="16">
    <source>
        <dbReference type="Proteomes" id="UP000324632"/>
    </source>
</evidence>
<comment type="similarity">
    <text evidence="3 13">Belongs to the TIKI family.</text>
</comment>
<evidence type="ECO:0000256" key="6">
    <source>
        <dbReference type="ARBA" id="ARBA00022723"/>
    </source>
</evidence>
<dbReference type="GO" id="GO:0016055">
    <property type="term" value="P:Wnt signaling pathway"/>
    <property type="evidence" value="ECO:0007669"/>
    <property type="project" value="UniProtKB-KW"/>
</dbReference>
<dbReference type="PANTHER" id="PTHR31120">
    <property type="entry name" value="METALLOPROTEASE TIKI"/>
    <property type="match status" value="1"/>
</dbReference>
<keyword evidence="8 13" id="KW-0378">Hydrolase</keyword>
<keyword evidence="9 13" id="KW-1133">Transmembrane helix</keyword>
<evidence type="ECO:0000256" key="14">
    <source>
        <dbReference type="SAM" id="MobiDB-lite"/>
    </source>
</evidence>
<evidence type="ECO:0000256" key="4">
    <source>
        <dbReference type="ARBA" id="ARBA00022670"/>
    </source>
</evidence>
<sequence length="506" mass="58591">MFSDSPSSSVEMMMMMMMMVNWSTFLQICFIVASRAKEIHLRDSSNCDLNRKQSELNSFLWTIKREPPSYFYGTIHVPYTRVWDHIPENSKKAFQESSIVFFELDLTDPYTISALTSCQLLPHGENLQDLLPRDIYRRLKRHLDYVKMMMQSWVTPDQRGKGLYADYLFNAIAGNWERKRPVWVMLMVNSLTEADIKTRGVPVLDLYLAQEAERMRKKTGAVEKVEEQCHPLNGLNFSQVIFALNQTLLQQESLRAGSLQLPYTTDDLIKHYNCGDLNSIVFNHDTSQVPNFNNEQVSTSEQVTAQEIDKYFRQELIYKRNERMGGRVKALLDQHPDNSFFFAFGAGHFLGNNTVIDVLRSQGYEVEHTPAGQPLHRRSSEDLTDSPLEPFLHDTEDHQESVPQTLLPHSLELLEKVERKLKKKRLNKQKKPQKQRHFNDLWVRLEESTTAEPPPPLVRIINGHIKTHPQYHGRPNRKQTFSGSASSWTSTALTLFVQIALLTLHL</sequence>
<proteinExistence type="inferred from homology"/>
<evidence type="ECO:0000256" key="9">
    <source>
        <dbReference type="ARBA" id="ARBA00022989"/>
    </source>
</evidence>
<dbReference type="GO" id="GO:0030178">
    <property type="term" value="P:negative regulation of Wnt signaling pathway"/>
    <property type="evidence" value="ECO:0007669"/>
    <property type="project" value="UniProtKB-UniRule"/>
</dbReference>
<evidence type="ECO:0000256" key="7">
    <source>
        <dbReference type="ARBA" id="ARBA00022729"/>
    </source>
</evidence>
<accession>A0A5A9P8Y7</accession>
<evidence type="ECO:0000256" key="8">
    <source>
        <dbReference type="ARBA" id="ARBA00022801"/>
    </source>
</evidence>
<comment type="subcellular location">
    <subcellularLocation>
        <location evidence="13">Cell membrane</location>
        <topology evidence="13">Single-pass type I membrane protein</topology>
    </subcellularLocation>
    <subcellularLocation>
        <location evidence="2">Membrane</location>
        <topology evidence="2">Single-pass type I membrane protein</topology>
    </subcellularLocation>
</comment>
<comment type="function">
    <text evidence="13">Metalloprotease that acts as a negative regulator of the Wnt signaling pathway by mediating the cleavage of the N-terminal residues of a subset of Wnt proteins. Following cleavage, Wnt proteins become oxidized and form large disulfide-bond oligomers, leading to their inactivation.</text>
</comment>
<keyword evidence="6 13" id="KW-0479">Metal-binding</keyword>
<name>A0A5A9P8Y7_9TELE</name>
<feature type="transmembrane region" description="Helical" evidence="13">
    <location>
        <begin position="485"/>
        <end position="504"/>
    </location>
</feature>
<evidence type="ECO:0000256" key="1">
    <source>
        <dbReference type="ARBA" id="ARBA00001941"/>
    </source>
</evidence>
<dbReference type="GO" id="GO:0046872">
    <property type="term" value="F:metal ion binding"/>
    <property type="evidence" value="ECO:0007669"/>
    <property type="project" value="UniProtKB-UniRule"/>
</dbReference>
<dbReference type="Proteomes" id="UP000324632">
    <property type="component" value="Chromosome 9"/>
</dbReference>
<gene>
    <name evidence="15" type="ORF">E1301_Tti023802</name>
</gene>
<dbReference type="EC" id="3.4.-.-" evidence="13"/>
<organism evidence="15 16">
    <name type="scientific">Triplophysa tibetana</name>
    <dbReference type="NCBI Taxonomy" id="1572043"/>
    <lineage>
        <taxon>Eukaryota</taxon>
        <taxon>Metazoa</taxon>
        <taxon>Chordata</taxon>
        <taxon>Craniata</taxon>
        <taxon>Vertebrata</taxon>
        <taxon>Euteleostomi</taxon>
        <taxon>Actinopterygii</taxon>
        <taxon>Neopterygii</taxon>
        <taxon>Teleostei</taxon>
        <taxon>Ostariophysi</taxon>
        <taxon>Cypriniformes</taxon>
        <taxon>Nemacheilidae</taxon>
        <taxon>Triplophysa</taxon>
    </lineage>
</organism>
<dbReference type="InterPro" id="IPR002816">
    <property type="entry name" value="TraB/PrgY/GumN_fam"/>
</dbReference>
<protein>
    <recommendedName>
        <fullName evidence="13">Metalloprotease TIKI</fullName>
        <ecNumber evidence="13">3.4.-.-</ecNumber>
    </recommendedName>
    <alternativeName>
        <fullName evidence="13">TRAB domain-containing protein 2</fullName>
    </alternativeName>
</protein>
<dbReference type="AlphaFoldDB" id="A0A5A9P8Y7"/>
<keyword evidence="13" id="KW-0879">Wnt signaling pathway</keyword>
<keyword evidence="10 13" id="KW-0482">Metalloprotease</keyword>
<keyword evidence="16" id="KW-1185">Reference proteome</keyword>
<evidence type="ECO:0000313" key="15">
    <source>
        <dbReference type="EMBL" id="KAA0717489.1"/>
    </source>
</evidence>
<keyword evidence="7 13" id="KW-0732">Signal</keyword>
<keyword evidence="4 13" id="KW-0645">Protease</keyword>
<evidence type="ECO:0000256" key="3">
    <source>
        <dbReference type="ARBA" id="ARBA00008261"/>
    </source>
</evidence>
<evidence type="ECO:0000256" key="10">
    <source>
        <dbReference type="ARBA" id="ARBA00023049"/>
    </source>
</evidence>
<keyword evidence="12" id="KW-0325">Glycoprotein</keyword>
<evidence type="ECO:0000256" key="12">
    <source>
        <dbReference type="ARBA" id="ARBA00023180"/>
    </source>
</evidence>
<keyword evidence="13" id="KW-1003">Cell membrane</keyword>
<dbReference type="PANTHER" id="PTHR31120:SF7">
    <property type="entry name" value="METALLOPROTEASE TIKI1"/>
    <property type="match status" value="1"/>
</dbReference>
<evidence type="ECO:0000256" key="5">
    <source>
        <dbReference type="ARBA" id="ARBA00022692"/>
    </source>
</evidence>
<evidence type="ECO:0000256" key="2">
    <source>
        <dbReference type="ARBA" id="ARBA00004479"/>
    </source>
</evidence>
<feature type="region of interest" description="Disordered" evidence="14">
    <location>
        <begin position="368"/>
        <end position="389"/>
    </location>
</feature>
<reference evidence="15 16" key="1">
    <citation type="journal article" date="2019" name="Mol. Ecol. Resour.">
        <title>Chromosome-level genome assembly of Triplophysa tibetana, a fish adapted to the harsh high-altitude environment of the Tibetan Plateau.</title>
        <authorList>
            <person name="Yang X."/>
            <person name="Liu H."/>
            <person name="Ma Z."/>
            <person name="Zou Y."/>
            <person name="Zou M."/>
            <person name="Mao Y."/>
            <person name="Li X."/>
            <person name="Wang H."/>
            <person name="Chen T."/>
            <person name="Wang W."/>
            <person name="Yang R."/>
        </authorList>
    </citation>
    <scope>NUCLEOTIDE SEQUENCE [LARGE SCALE GENOMIC DNA]</scope>
    <source>
        <strain evidence="15">TTIB1903HZAU</strain>
        <tissue evidence="15">Muscle</tissue>
    </source>
</reference>
<dbReference type="GO" id="GO:0004222">
    <property type="term" value="F:metalloendopeptidase activity"/>
    <property type="evidence" value="ECO:0007669"/>
    <property type="project" value="UniProtKB-UniRule"/>
</dbReference>
<evidence type="ECO:0000256" key="11">
    <source>
        <dbReference type="ARBA" id="ARBA00023136"/>
    </source>
</evidence>
<dbReference type="CDD" id="cd14789">
    <property type="entry name" value="Tiki"/>
    <property type="match status" value="1"/>
</dbReference>
<dbReference type="Pfam" id="PF01963">
    <property type="entry name" value="TraB_PrgY_gumN"/>
    <property type="match status" value="1"/>
</dbReference>
<comment type="cofactor">
    <cofactor evidence="13">
        <name>Mn(2+)</name>
        <dbReference type="ChEBI" id="CHEBI:29035"/>
    </cofactor>
    <cofactor evidence="13">
        <name>Co(2+)</name>
        <dbReference type="ChEBI" id="CHEBI:48828"/>
    </cofactor>
    <text evidence="13">Divalent metal cations. Mn(2+) or Co(2+).</text>
</comment>
<dbReference type="EMBL" id="SOYY01000009">
    <property type="protein sequence ID" value="KAA0717489.1"/>
    <property type="molecule type" value="Genomic_DNA"/>
</dbReference>
<keyword evidence="5 13" id="KW-0812">Transmembrane</keyword>
<dbReference type="GO" id="GO:0005886">
    <property type="term" value="C:plasma membrane"/>
    <property type="evidence" value="ECO:0007669"/>
    <property type="project" value="UniProtKB-SubCell"/>
</dbReference>
<dbReference type="GO" id="GO:0006508">
    <property type="term" value="P:proteolysis"/>
    <property type="evidence" value="ECO:0007669"/>
    <property type="project" value="UniProtKB-KW"/>
</dbReference>
<comment type="cofactor">
    <cofactor evidence="1">
        <name>Co(2+)</name>
        <dbReference type="ChEBI" id="CHEBI:48828"/>
    </cofactor>
</comment>
<evidence type="ECO:0000256" key="13">
    <source>
        <dbReference type="RuleBase" id="RU369069"/>
    </source>
</evidence>
<comment type="caution">
    <text evidence="15">The sequence shown here is derived from an EMBL/GenBank/DDBJ whole genome shotgun (WGS) entry which is preliminary data.</text>
</comment>